<dbReference type="PANTHER" id="PTHR30250:SF11">
    <property type="entry name" value="O-ANTIGEN TRANSPORTER-RELATED"/>
    <property type="match status" value="1"/>
</dbReference>
<protein>
    <submittedName>
        <fullName evidence="8">Oligosaccharide flippase family protein</fullName>
    </submittedName>
</protein>
<keyword evidence="2" id="KW-1003">Cell membrane</keyword>
<evidence type="ECO:0000256" key="3">
    <source>
        <dbReference type="ARBA" id="ARBA00022692"/>
    </source>
</evidence>
<feature type="transmembrane region" description="Helical" evidence="7">
    <location>
        <begin position="566"/>
        <end position="585"/>
    </location>
</feature>
<feature type="transmembrane region" description="Helical" evidence="7">
    <location>
        <begin position="141"/>
        <end position="165"/>
    </location>
</feature>
<dbReference type="InterPro" id="IPR002797">
    <property type="entry name" value="Polysacc_synth"/>
</dbReference>
<dbReference type="PANTHER" id="PTHR30250">
    <property type="entry name" value="PST FAMILY PREDICTED COLANIC ACID TRANSPORTER"/>
    <property type="match status" value="1"/>
</dbReference>
<feature type="region of interest" description="Disordered" evidence="6">
    <location>
        <begin position="40"/>
        <end position="105"/>
    </location>
</feature>
<sequence length="611" mass="63443">MPVAARLAYPARPCRQAPVVARGPGDVLVHALLLRAGPDRARSDLRRGGPRAARTAERASRSPRCPQDHRRPRGRTAGRPRVTTAIGSPAQPGRPGGHPRRDLRDFARGGAMGLASSIIAAASGFLLTVVVARTLGAAEAGVFFVVVALFTIVAEIAELGADTGLVRTAARLRALDRVADLRRVMVAAHVPVVIAGLACSVLGFVAAPWIAGTFADPGHRDTAELLVRIAAPFVGVMALARVSLGGTRGLGSVAAYSLINNVVLPGARPLLVGLVFVLGMGAAGVMVAWTVPVAVSFAAATIVLWRMLRRVERAESAGGASEESGSAAVREFWAFSGPRGFAAAVEIALVWANVPLVAVMVSSQDAGVYATANRFVSTGTLVLQAARIAVAPQVAAMLAREENDRAEQLNSLATRWVVLASWPIYLALACFGPFLLALFGEDFTGGAAALIVLAGAMLLALGAGNVQTVLLMGGKSTWSLANKVAALTINLVLTLLLVPPFGIVGAAAAWAVAMLVDTVAAAVQVRYLLGLRLDLRKITVTGLWALVWFGLTGVALRLAFGTSALVFGAYIVIACAGYGATLWRLRGSLEAGAFLGAIKNRGQNGKEKEKA</sequence>
<dbReference type="Proteomes" id="UP000468735">
    <property type="component" value="Unassembled WGS sequence"/>
</dbReference>
<feature type="transmembrane region" description="Helical" evidence="7">
    <location>
        <begin position="256"/>
        <end position="280"/>
    </location>
</feature>
<dbReference type="Pfam" id="PF01943">
    <property type="entry name" value="Polysacc_synt"/>
    <property type="match status" value="1"/>
</dbReference>
<evidence type="ECO:0000256" key="4">
    <source>
        <dbReference type="ARBA" id="ARBA00022989"/>
    </source>
</evidence>
<feature type="transmembrane region" description="Helical" evidence="7">
    <location>
        <begin position="186"/>
        <end position="210"/>
    </location>
</feature>
<comment type="subcellular location">
    <subcellularLocation>
        <location evidence="1">Cell membrane</location>
        <topology evidence="1">Multi-pass membrane protein</topology>
    </subcellularLocation>
</comment>
<feature type="transmembrane region" description="Helical" evidence="7">
    <location>
        <begin position="541"/>
        <end position="560"/>
    </location>
</feature>
<dbReference type="InterPro" id="IPR050833">
    <property type="entry name" value="Poly_Biosynth_Transport"/>
</dbReference>
<evidence type="ECO:0000313" key="9">
    <source>
        <dbReference type="Proteomes" id="UP000468735"/>
    </source>
</evidence>
<dbReference type="GO" id="GO:0005886">
    <property type="term" value="C:plasma membrane"/>
    <property type="evidence" value="ECO:0007669"/>
    <property type="project" value="UniProtKB-SubCell"/>
</dbReference>
<evidence type="ECO:0000313" key="8">
    <source>
        <dbReference type="EMBL" id="KAB2344031.1"/>
    </source>
</evidence>
<feature type="transmembrane region" description="Helical" evidence="7">
    <location>
        <begin position="110"/>
        <end position="135"/>
    </location>
</feature>
<evidence type="ECO:0000256" key="7">
    <source>
        <dbReference type="SAM" id="Phobius"/>
    </source>
</evidence>
<feature type="transmembrane region" description="Helical" evidence="7">
    <location>
        <begin position="286"/>
        <end position="305"/>
    </location>
</feature>
<feature type="transmembrane region" description="Helical" evidence="7">
    <location>
        <begin position="484"/>
        <end position="503"/>
    </location>
</feature>
<proteinExistence type="predicted"/>
<feature type="transmembrane region" description="Helical" evidence="7">
    <location>
        <begin position="416"/>
        <end position="440"/>
    </location>
</feature>
<dbReference type="OrthoDB" id="3294889at2"/>
<name>A0A6H9YE42_9ACTN</name>
<reference evidence="8 9" key="1">
    <citation type="submission" date="2019-09" db="EMBL/GenBank/DDBJ databases">
        <title>Actinomadura physcomitrii sp. nov., a novel actinomycete isolated from moss [Physcomitrium sphaericum (Ludw) Fuernr].</title>
        <authorList>
            <person name="Zhuang X."/>
            <person name="Liu C."/>
        </authorList>
    </citation>
    <scope>NUCLEOTIDE SEQUENCE [LARGE SCALE GENOMIC DNA]</scope>
    <source>
        <strain evidence="8 9">HMC1</strain>
    </source>
</reference>
<keyword evidence="5 7" id="KW-0472">Membrane</keyword>
<dbReference type="AlphaFoldDB" id="A0A6H9YE42"/>
<gene>
    <name evidence="8" type="ORF">F8566_32380</name>
</gene>
<keyword evidence="3 7" id="KW-0812">Transmembrane</keyword>
<keyword evidence="4 7" id="KW-1133">Transmembrane helix</keyword>
<organism evidence="8 9">
    <name type="scientific">Actinomadura rudentiformis</name>
    <dbReference type="NCBI Taxonomy" id="359158"/>
    <lineage>
        <taxon>Bacteria</taxon>
        <taxon>Bacillati</taxon>
        <taxon>Actinomycetota</taxon>
        <taxon>Actinomycetes</taxon>
        <taxon>Streptosporangiales</taxon>
        <taxon>Thermomonosporaceae</taxon>
        <taxon>Actinomadura</taxon>
    </lineage>
</organism>
<feature type="transmembrane region" description="Helical" evidence="7">
    <location>
        <begin position="225"/>
        <end position="244"/>
    </location>
</feature>
<comment type="caution">
    <text evidence="8">The sequence shown here is derived from an EMBL/GenBank/DDBJ whole genome shotgun (WGS) entry which is preliminary data.</text>
</comment>
<evidence type="ECO:0000256" key="6">
    <source>
        <dbReference type="SAM" id="MobiDB-lite"/>
    </source>
</evidence>
<evidence type="ECO:0000256" key="2">
    <source>
        <dbReference type="ARBA" id="ARBA00022475"/>
    </source>
</evidence>
<keyword evidence="9" id="KW-1185">Reference proteome</keyword>
<feature type="transmembrane region" description="Helical" evidence="7">
    <location>
        <begin position="446"/>
        <end position="472"/>
    </location>
</feature>
<accession>A0A6H9YE42</accession>
<evidence type="ECO:0000256" key="1">
    <source>
        <dbReference type="ARBA" id="ARBA00004651"/>
    </source>
</evidence>
<dbReference type="EMBL" id="WBMT01000017">
    <property type="protein sequence ID" value="KAB2344031.1"/>
    <property type="molecule type" value="Genomic_DNA"/>
</dbReference>
<evidence type="ECO:0000256" key="5">
    <source>
        <dbReference type="ARBA" id="ARBA00023136"/>
    </source>
</evidence>